<evidence type="ECO:0000313" key="2">
    <source>
        <dbReference type="Proteomes" id="UP000449092"/>
    </source>
</evidence>
<accession>A0A845D9Q4</accession>
<evidence type="ECO:0000313" key="1">
    <source>
        <dbReference type="EMBL" id="MYE38222.1"/>
    </source>
</evidence>
<proteinExistence type="predicted"/>
<organism evidence="1 2">
    <name type="scientific">Candidatus Spechtbacteria bacterium SB0662_bin_43</name>
    <dbReference type="NCBI Taxonomy" id="2604897"/>
    <lineage>
        <taxon>Bacteria</taxon>
        <taxon>Candidatus Spechtiibacteriota</taxon>
    </lineage>
</organism>
<gene>
    <name evidence="1" type="ORF">F4X82_01730</name>
</gene>
<dbReference type="EMBL" id="VXOY01000014">
    <property type="protein sequence ID" value="MYE38222.1"/>
    <property type="molecule type" value="Genomic_DNA"/>
</dbReference>
<dbReference type="AlphaFoldDB" id="A0A845D9Q4"/>
<comment type="caution">
    <text evidence="1">The sequence shown here is derived from an EMBL/GenBank/DDBJ whole genome shotgun (WGS) entry which is preliminary data.</text>
</comment>
<reference evidence="1 2" key="1">
    <citation type="submission" date="2019-09" db="EMBL/GenBank/DDBJ databases">
        <title>Characterisation of the sponge microbiome using genome-centric metagenomics.</title>
        <authorList>
            <person name="Engelberts J.P."/>
            <person name="Robbins S.J."/>
            <person name="De Goeij J.M."/>
            <person name="Aranda M."/>
            <person name="Bell S.C."/>
            <person name="Webster N.S."/>
        </authorList>
    </citation>
    <scope>NUCLEOTIDE SEQUENCE [LARGE SCALE GENOMIC DNA]</scope>
    <source>
        <strain evidence="1">SB0662_bin_43</strain>
    </source>
</reference>
<sequence>MPKNEKADKNRIELTSDTISRKRYTNKEIYEQMCNLVDSKGWSILQMLTQQAILTLNNDIINQSIDGIDSEQIVEFERKKERIKAYNALITKPYSLINQYESSLGTTAKPRIDKFL</sequence>
<name>A0A845D9Q4_9BACT</name>
<dbReference type="Proteomes" id="UP000449092">
    <property type="component" value="Unassembled WGS sequence"/>
</dbReference>
<protein>
    <submittedName>
        <fullName evidence="1">Uncharacterized protein</fullName>
    </submittedName>
</protein>